<dbReference type="AlphaFoldDB" id="A0A8C1EJ01"/>
<sequence length="662" mass="73079">MPLRLKFVKVPTTSDAMKLLSRILIMTCLSVALTTSPPLCSKAKSMVTWTADHHMHRIWVQVDRSDSKSRFNQHQTWNTKQFPVWKDGDPRYKNSWTGGQLKFEVGNDAPTLTGAKITFTIDIVFPHNQKVLPDGQVVWAKNCTINGTQFHVGEPVYPEENSVDEWNAVFPDVPLFSRQGDKQPPYVFVWKTWGKYWQVCDGPSSSLTIGTDDVPLGSYMMDVVIYHYRQKDKFIPIGYASTQFSITNQIPFAVSLMQVNDKDEGDRKFIQNRAVAFSITLHDPSQYLSQSDVTFNWNFGDGSGTVISRELTVTHTYTAAGAFKPQVVIQAAIPDSSCATPPNLPTEARPTTNTLTSESPIHPSEHITADLATSQSSAPIQKSTPASTMKTIPPTPTNGVQTGSSLEKVFDLRSASEMSEALNTATKTTLEATASDMEVMMEEDYTESQAYVSIIKRQAPNTNDCMIYRYGSFSTDIEIIEAIESVQIVQVTVADDFLLTQMEQIAVDFTVSCQGRSGKTYSWNYKIQPDGEFTTLPLSSLPTEVCTEISDADCHVPVTTICNAVSPSSDCQLILRHFFNDSGIFCVNVSMINDVSLAATNARVNINIAGSRLTYAGAAALLLGIMTVVSAMGAVVFAYKRLKGYQRLTEDTAIHANPKTLV</sequence>
<feature type="transmembrane region" description="Helical" evidence="5">
    <location>
        <begin position="613"/>
        <end position="639"/>
    </location>
</feature>
<evidence type="ECO:0000256" key="4">
    <source>
        <dbReference type="SAM" id="MobiDB-lite"/>
    </source>
</evidence>
<evidence type="ECO:0000256" key="3">
    <source>
        <dbReference type="ARBA" id="ARBA00025776"/>
    </source>
</evidence>
<evidence type="ECO:0000256" key="1">
    <source>
        <dbReference type="ARBA" id="ARBA00022729"/>
    </source>
</evidence>
<accession>A0A8C1EJ01</accession>
<dbReference type="OMA" id="PRNRTIW"/>
<keyword evidence="5" id="KW-0812">Transmembrane</keyword>
<dbReference type="PROSITE" id="PS50093">
    <property type="entry name" value="PKD"/>
    <property type="match status" value="1"/>
</dbReference>
<dbReference type="Gene3D" id="2.60.40.10">
    <property type="entry name" value="Immunoglobulins"/>
    <property type="match status" value="1"/>
</dbReference>
<reference evidence="7" key="1">
    <citation type="submission" date="2025-08" db="UniProtKB">
        <authorList>
            <consortium name="Ensembl"/>
        </authorList>
    </citation>
    <scope>IDENTIFICATION</scope>
</reference>
<dbReference type="GO" id="GO:0032438">
    <property type="term" value="P:melanosome organization"/>
    <property type="evidence" value="ECO:0007669"/>
    <property type="project" value="TreeGrafter"/>
</dbReference>
<dbReference type="GO" id="GO:0005886">
    <property type="term" value="C:plasma membrane"/>
    <property type="evidence" value="ECO:0007669"/>
    <property type="project" value="TreeGrafter"/>
</dbReference>
<dbReference type="PANTHER" id="PTHR11861">
    <property type="entry name" value="MELANOCYTE PROTEIN PMEL 17-RELATED"/>
    <property type="match status" value="1"/>
</dbReference>
<name>A0A8C1EJ01_CYPCA</name>
<keyword evidence="5" id="KW-0472">Membrane</keyword>
<proteinExistence type="inferred from homology"/>
<organism evidence="7 8">
    <name type="scientific">Cyprinus carpio carpio</name>
    <dbReference type="NCBI Taxonomy" id="630221"/>
    <lineage>
        <taxon>Eukaryota</taxon>
        <taxon>Metazoa</taxon>
        <taxon>Chordata</taxon>
        <taxon>Craniata</taxon>
        <taxon>Vertebrata</taxon>
        <taxon>Euteleostomi</taxon>
        <taxon>Actinopterygii</taxon>
        <taxon>Neopterygii</taxon>
        <taxon>Teleostei</taxon>
        <taxon>Ostariophysi</taxon>
        <taxon>Cypriniformes</taxon>
        <taxon>Cyprinidae</taxon>
        <taxon>Cyprininae</taxon>
        <taxon>Cyprinus</taxon>
    </lineage>
</organism>
<dbReference type="PANTHER" id="PTHR11861:SF12">
    <property type="entry name" value="MELANOCYTE PROTEIN PMEL 17 PRECURSOR"/>
    <property type="match status" value="1"/>
</dbReference>
<comment type="similarity">
    <text evidence="3">Belongs to the PMEL/NMB family.</text>
</comment>
<dbReference type="InterPro" id="IPR000601">
    <property type="entry name" value="PKD_dom"/>
</dbReference>
<reference evidence="7" key="2">
    <citation type="submission" date="2025-09" db="UniProtKB">
        <authorList>
            <consortium name="Ensembl"/>
        </authorList>
    </citation>
    <scope>IDENTIFICATION</scope>
</reference>
<evidence type="ECO:0000313" key="7">
    <source>
        <dbReference type="Ensembl" id="ENSCCRP00000074667.2"/>
    </source>
</evidence>
<evidence type="ECO:0000256" key="2">
    <source>
        <dbReference type="ARBA" id="ARBA00023180"/>
    </source>
</evidence>
<feature type="compositionally biased region" description="Polar residues" evidence="4">
    <location>
        <begin position="371"/>
        <end position="390"/>
    </location>
</feature>
<evidence type="ECO:0000256" key="5">
    <source>
        <dbReference type="SAM" id="Phobius"/>
    </source>
</evidence>
<dbReference type="InterPro" id="IPR046846">
    <property type="entry name" value="PKAT_KLD"/>
</dbReference>
<dbReference type="Ensembl" id="ENSCCRT00000080937.2">
    <property type="protein sequence ID" value="ENSCCRP00000074667.2"/>
    <property type="gene ID" value="ENSCCRG00000040325.2"/>
</dbReference>
<dbReference type="GeneTree" id="ENSGT00950000183188"/>
<keyword evidence="8" id="KW-1185">Reference proteome</keyword>
<dbReference type="Pfam" id="PF20433">
    <property type="entry name" value="PKAT_KLD"/>
    <property type="match status" value="1"/>
</dbReference>
<dbReference type="InterPro" id="IPR035986">
    <property type="entry name" value="PKD_dom_sf"/>
</dbReference>
<dbReference type="Pfam" id="PF26141">
    <property type="entry name" value="PMEL_NMB_N"/>
    <property type="match status" value="1"/>
</dbReference>
<dbReference type="InterPro" id="IPR059017">
    <property type="entry name" value="PMEL_NMB_N"/>
</dbReference>
<feature type="compositionally biased region" description="Polar residues" evidence="4">
    <location>
        <begin position="349"/>
        <end position="359"/>
    </location>
</feature>
<dbReference type="SUPFAM" id="SSF49299">
    <property type="entry name" value="PKD domain"/>
    <property type="match status" value="1"/>
</dbReference>
<dbReference type="Proteomes" id="UP001108240">
    <property type="component" value="Unplaced"/>
</dbReference>
<dbReference type="SMART" id="SM00089">
    <property type="entry name" value="PKD"/>
    <property type="match status" value="1"/>
</dbReference>
<dbReference type="InterPro" id="IPR045219">
    <property type="entry name" value="PKAT"/>
</dbReference>
<protein>
    <submittedName>
        <fullName evidence="7">Premelanosome protein b</fullName>
    </submittedName>
</protein>
<feature type="domain" description="PKD" evidence="6">
    <location>
        <begin position="289"/>
        <end position="323"/>
    </location>
</feature>
<dbReference type="InterPro" id="IPR013783">
    <property type="entry name" value="Ig-like_fold"/>
</dbReference>
<dbReference type="CDD" id="cd00146">
    <property type="entry name" value="PKD"/>
    <property type="match status" value="1"/>
</dbReference>
<feature type="region of interest" description="Disordered" evidence="4">
    <location>
        <begin position="338"/>
        <end position="404"/>
    </location>
</feature>
<keyword evidence="1" id="KW-0732">Signal</keyword>
<evidence type="ECO:0000259" key="6">
    <source>
        <dbReference type="PROSITE" id="PS50093"/>
    </source>
</evidence>
<dbReference type="GO" id="GO:0042470">
    <property type="term" value="C:melanosome"/>
    <property type="evidence" value="ECO:0007669"/>
    <property type="project" value="TreeGrafter"/>
</dbReference>
<dbReference type="Pfam" id="PF00801">
    <property type="entry name" value="PKD"/>
    <property type="match status" value="1"/>
</dbReference>
<dbReference type="FunFam" id="2.60.40.10:FF:001512">
    <property type="entry name" value="Premelanosome protein a"/>
    <property type="match status" value="1"/>
</dbReference>
<evidence type="ECO:0000313" key="8">
    <source>
        <dbReference type="Proteomes" id="UP001108240"/>
    </source>
</evidence>
<keyword evidence="5" id="KW-1133">Transmembrane helix</keyword>
<keyword evidence="2" id="KW-0325">Glycoprotein</keyword>
<dbReference type="InterPro" id="IPR022409">
    <property type="entry name" value="PKD/Chitinase_dom"/>
</dbReference>